<dbReference type="AlphaFoldDB" id="A0A0H3HBV9"/>
<evidence type="ECO:0000313" key="1">
    <source>
        <dbReference type="EMBL" id="AEX06717.1"/>
    </source>
</evidence>
<accession>A0A0H3HBV9</accession>
<dbReference type="EMBL" id="CP003218">
    <property type="protein sequence ID" value="AEX06717.1"/>
    <property type="molecule type" value="Genomic_DNA"/>
</dbReference>
<protein>
    <submittedName>
        <fullName evidence="1">NifQ family protein</fullName>
    </submittedName>
</protein>
<dbReference type="HOGENOM" id="CLU_094545_2_0_6"/>
<proteinExistence type="predicted"/>
<dbReference type="InterPro" id="IPR006975">
    <property type="entry name" value="NifQ"/>
</dbReference>
<dbReference type="KEGG" id="kox:KOX_25010"/>
<dbReference type="Proteomes" id="UP000007843">
    <property type="component" value="Chromosome"/>
</dbReference>
<dbReference type="Pfam" id="PF04891">
    <property type="entry name" value="NifQ"/>
    <property type="match status" value="1"/>
</dbReference>
<dbReference type="GO" id="GO:0030151">
    <property type="term" value="F:molybdenum ion binding"/>
    <property type="evidence" value="ECO:0007669"/>
    <property type="project" value="InterPro"/>
</dbReference>
<reference evidence="1 2" key="1">
    <citation type="journal article" date="2012" name="J. Bacteriol.">
        <title>Complete genome sequence of Klebsiella oxytoca KCTC 1686, used in production of 2,3-butanediol.</title>
        <authorList>
            <person name="Shin S.H."/>
            <person name="Kim S."/>
            <person name="Kim J.Y."/>
            <person name="Lee S."/>
            <person name="Um Y."/>
            <person name="Oh M.K."/>
            <person name="Kim Y.R."/>
            <person name="Lee J."/>
            <person name="Yang K.S."/>
        </authorList>
    </citation>
    <scope>NUCLEOTIDE SEQUENCE [LARGE SCALE GENOMIC DNA]</scope>
    <source>
        <strain evidence="2">ATCC 8724 / DSM 4798 / JCM 20051 / NBRC 3318 / NRRL B-199 / KCTC 1686</strain>
    </source>
</reference>
<evidence type="ECO:0000313" key="2">
    <source>
        <dbReference type="Proteomes" id="UP000007843"/>
    </source>
</evidence>
<sequence>MPPLDWLRRLWLLYHAGKGSFPLRMGLSPRDWQALRRRLGEAETPLDGEALTRRRLMSELNATREEERQQLGAWLAGWMQQEAGPMAQIIAEVSLAFNHLWQDLGLASRAELRLLMIDCFPQLVAMNEHNMRWKKFFYRQRCLLQQGEVICRSPSCDECRERSACFE</sequence>
<gene>
    <name evidence="1" type="ordered locus">KOX_25010</name>
</gene>
<dbReference type="RefSeq" id="WP_014230039.1">
    <property type="nucleotide sequence ID" value="NC_016612.1"/>
</dbReference>
<name>A0A0H3HBV9_KLEM8</name>
<dbReference type="GO" id="GO:0009399">
    <property type="term" value="P:nitrogen fixation"/>
    <property type="evidence" value="ECO:0007669"/>
    <property type="project" value="InterPro"/>
</dbReference>
<organism evidence="1 2">
    <name type="scientific">Klebsiella michiganensis (strain ATCC 8724 / DSM 4798 / JCM 20051 / NBRC 3318 / NRRL B-199 / KCTC 1686 / BUCSAV 143 / CCM 1901)</name>
    <dbReference type="NCBI Taxonomy" id="1006551"/>
    <lineage>
        <taxon>Bacteria</taxon>
        <taxon>Pseudomonadati</taxon>
        <taxon>Pseudomonadota</taxon>
        <taxon>Gammaproteobacteria</taxon>
        <taxon>Enterobacterales</taxon>
        <taxon>Enterobacteriaceae</taxon>
        <taxon>Klebsiella/Raoultella group</taxon>
        <taxon>Klebsiella</taxon>
    </lineage>
</organism>